<dbReference type="Gene3D" id="3.40.50.12780">
    <property type="entry name" value="N-terminal domain of ligase-like"/>
    <property type="match status" value="1"/>
</dbReference>
<organism evidence="5 6">
    <name type="scientific">Promethearchaeum syntrophicum</name>
    <dbReference type="NCBI Taxonomy" id="2594042"/>
    <lineage>
        <taxon>Archaea</taxon>
        <taxon>Promethearchaeati</taxon>
        <taxon>Promethearchaeota</taxon>
        <taxon>Promethearchaeia</taxon>
        <taxon>Promethearchaeales</taxon>
        <taxon>Promethearchaeaceae</taxon>
        <taxon>Promethearchaeum</taxon>
    </lineage>
</organism>
<gene>
    <name evidence="5" type="ORF">DSAG12_00470</name>
</gene>
<keyword evidence="5" id="KW-0436">Ligase</keyword>
<dbReference type="GO" id="GO:0043955">
    <property type="term" value="F:3-hydroxypropionyl-CoA synthetase activity"/>
    <property type="evidence" value="ECO:0007669"/>
    <property type="project" value="UniProtKB-EC"/>
</dbReference>
<dbReference type="SUPFAM" id="SSF56801">
    <property type="entry name" value="Acetyl-CoA synthetase-like"/>
    <property type="match status" value="1"/>
</dbReference>
<dbReference type="OrthoDB" id="371752at2157"/>
<evidence type="ECO:0000259" key="3">
    <source>
        <dbReference type="Pfam" id="PF13193"/>
    </source>
</evidence>
<dbReference type="PANTHER" id="PTHR43347">
    <property type="entry name" value="ACYL-COA SYNTHETASE"/>
    <property type="match status" value="1"/>
</dbReference>
<dbReference type="KEGG" id="psyt:DSAG12_00470"/>
<dbReference type="PANTHER" id="PTHR43347:SF3">
    <property type="entry name" value="ACYL-COA SYNTHETASE SHORT-CHAIN FAMILY MEMBER 3, MITOCHONDRIAL"/>
    <property type="match status" value="1"/>
</dbReference>
<dbReference type="InterPro" id="IPR032387">
    <property type="entry name" value="ACAS_N"/>
</dbReference>
<dbReference type="Proteomes" id="UP000321408">
    <property type="component" value="Chromosome"/>
</dbReference>
<evidence type="ECO:0000259" key="2">
    <source>
        <dbReference type="Pfam" id="PF00501"/>
    </source>
</evidence>
<accession>A0A5B9D769</accession>
<dbReference type="InterPro" id="IPR020845">
    <property type="entry name" value="AMP-binding_CS"/>
</dbReference>
<feature type="domain" description="Acetyl-coenzyme A synthetase N-terminal" evidence="4">
    <location>
        <begin position="3"/>
        <end position="57"/>
    </location>
</feature>
<protein>
    <submittedName>
        <fullName evidence="5">Acetate--CoA ligase</fullName>
        <ecNumber evidence="5">6.2.1.1</ecNumber>
    </submittedName>
</protein>
<dbReference type="AlphaFoldDB" id="A0A5B9D769"/>
<dbReference type="EC" id="6.2.1.1" evidence="5"/>
<evidence type="ECO:0000313" key="6">
    <source>
        <dbReference type="Proteomes" id="UP000321408"/>
    </source>
</evidence>
<dbReference type="PROSITE" id="PS00455">
    <property type="entry name" value="AMP_BINDING"/>
    <property type="match status" value="1"/>
</dbReference>
<proteinExistence type="inferred from homology"/>
<sequence length="631" mass="71041">MTYSEDYKKSIENPEEFWGKIANELFWYKKWDKVLDTSNPPFYRWFKGGETNICYNAVDRWAKDDEHKNRAAYIYENPVEKISKIITYSDLLILVNQVAGLFKHLGLEKGDRVIFYLPMSIESCVAALACTRIGLIHSIIFAGFSKESIAVRIDDAKPKLIICADGSKRAGKITPLKKIIDDAIDIAEYKVPKVLVLNLNLIDYHKIEGRDIDWKHEIENCPIKEVECVPLKSEDPSYILYTSGTTGKPKGALRDTAGYMVAGYHSIFSLYGCKKDSIYFATSDIGWVVGHSYTIYFPLFAGITSIIYDGTPIHPHTGIWFEIIEKVKADVVFSSPTAFRMLRKFPEENITKFDLSCLKYLFLAGEPLDPPTYEFAKRVLGKTEIIDNYWQTETGWPVLCNPVGVDNIPIKPGSPTYPTWTWNLEVVDDNNKTVGAGVKGFLVAKPPTPPGHMLTIWGDDDRYNETYFKVLPGEPVYYTGDYAIKDKDGYYFVLGRADEVIKVASHRLGTREIEELLNSHPSVAENMVIGIADPIKGQVPLVLVVLKENIISSDELINGLRQKIRDGIGPIAKPKEILVVSRLPKTRSGKVMRRIIKSIAEGKNIGDISTIEDSASVKEVRDAIESVIVKD</sequence>
<dbReference type="Pfam" id="PF13193">
    <property type="entry name" value="AMP-binding_C"/>
    <property type="match status" value="1"/>
</dbReference>
<feature type="domain" description="AMP-dependent synthetase/ligase" evidence="2">
    <location>
        <begin position="65"/>
        <end position="446"/>
    </location>
</feature>
<dbReference type="RefSeq" id="WP_147661601.1">
    <property type="nucleotide sequence ID" value="NZ_CP042905.2"/>
</dbReference>
<dbReference type="InterPro" id="IPR000873">
    <property type="entry name" value="AMP-dep_synth/lig_dom"/>
</dbReference>
<comment type="similarity">
    <text evidence="1">Belongs to the ATP-dependent AMP-binding enzyme family.</text>
</comment>
<dbReference type="Gene3D" id="3.30.300.30">
    <property type="match status" value="1"/>
</dbReference>
<dbReference type="GO" id="GO:0050218">
    <property type="term" value="F:propionate-CoA ligase activity"/>
    <property type="evidence" value="ECO:0007669"/>
    <property type="project" value="TreeGrafter"/>
</dbReference>
<keyword evidence="6" id="KW-1185">Reference proteome</keyword>
<dbReference type="EMBL" id="CP042905">
    <property type="protein sequence ID" value="QEE14657.1"/>
    <property type="molecule type" value="Genomic_DNA"/>
</dbReference>
<name>A0A5B9D769_9ARCH</name>
<dbReference type="Pfam" id="PF16177">
    <property type="entry name" value="ACAS_N"/>
    <property type="match status" value="1"/>
</dbReference>
<dbReference type="NCBIfam" id="NF001208">
    <property type="entry name" value="PRK00174.1"/>
    <property type="match status" value="1"/>
</dbReference>
<dbReference type="Pfam" id="PF00501">
    <property type="entry name" value="AMP-binding"/>
    <property type="match status" value="1"/>
</dbReference>
<evidence type="ECO:0000256" key="1">
    <source>
        <dbReference type="ARBA" id="ARBA00006432"/>
    </source>
</evidence>
<reference evidence="5 6" key="1">
    <citation type="journal article" date="2020" name="Nature">
        <title>Isolation of an archaeon at the prokaryote-eukaryote interface.</title>
        <authorList>
            <person name="Imachi H."/>
            <person name="Nobu M.K."/>
            <person name="Nakahara N."/>
            <person name="Morono Y."/>
            <person name="Ogawara M."/>
            <person name="Takaki Y."/>
            <person name="Takano Y."/>
            <person name="Uematsu K."/>
            <person name="Ikuta T."/>
            <person name="Ito M."/>
            <person name="Matsui Y."/>
            <person name="Miyazaki M."/>
            <person name="Murata K."/>
            <person name="Saito Y."/>
            <person name="Sakai S."/>
            <person name="Song C."/>
            <person name="Tasumi E."/>
            <person name="Yamanaka Y."/>
            <person name="Yamaguchi T."/>
            <person name="Kamagata Y."/>
            <person name="Tamaki H."/>
            <person name="Takai K."/>
        </authorList>
    </citation>
    <scope>NUCLEOTIDE SEQUENCE [LARGE SCALE GENOMIC DNA]</scope>
    <source>
        <strain evidence="5 6">MK-D1</strain>
    </source>
</reference>
<evidence type="ECO:0000313" key="5">
    <source>
        <dbReference type="EMBL" id="QEE14657.1"/>
    </source>
</evidence>
<reference evidence="5 6" key="2">
    <citation type="journal article" date="2024" name="Int. J. Syst. Evol. Microbiol.">
        <title>Promethearchaeum syntrophicum gen. nov., sp. nov., an anaerobic, obligately syntrophic archaeon, the first isolate of the lineage 'Asgard' archaea, and proposal of the new archaeal phylum Promethearchaeota phyl. nov. and kingdom Promethearchaeati regn. nov.</title>
        <authorList>
            <person name="Imachi H."/>
            <person name="Nobu M.K."/>
            <person name="Kato S."/>
            <person name="Takaki Y."/>
            <person name="Miyazaki M."/>
            <person name="Miyata M."/>
            <person name="Ogawara M."/>
            <person name="Saito Y."/>
            <person name="Sakai S."/>
            <person name="Tahara Y.O."/>
            <person name="Takano Y."/>
            <person name="Tasumi E."/>
            <person name="Uematsu K."/>
            <person name="Yoshimura T."/>
            <person name="Itoh T."/>
            <person name="Ohkuma M."/>
            <person name="Takai K."/>
        </authorList>
    </citation>
    <scope>NUCLEOTIDE SEQUENCE [LARGE SCALE GENOMIC DNA]</scope>
    <source>
        <strain evidence="5 6">MK-D1</strain>
    </source>
</reference>
<feature type="domain" description="AMP-binding enzyme C-terminal" evidence="3">
    <location>
        <begin position="512"/>
        <end position="590"/>
    </location>
</feature>
<dbReference type="GeneID" id="41328471"/>
<dbReference type="InterPro" id="IPR025110">
    <property type="entry name" value="AMP-bd_C"/>
</dbReference>
<evidence type="ECO:0000259" key="4">
    <source>
        <dbReference type="Pfam" id="PF16177"/>
    </source>
</evidence>
<dbReference type="InterPro" id="IPR042099">
    <property type="entry name" value="ANL_N_sf"/>
</dbReference>
<dbReference type="InterPro" id="IPR045851">
    <property type="entry name" value="AMP-bd_C_sf"/>
</dbReference>